<name>A0A316Z2V4_9BASI</name>
<feature type="compositionally biased region" description="Low complexity" evidence="1">
    <location>
        <begin position="560"/>
        <end position="569"/>
    </location>
</feature>
<proteinExistence type="predicted"/>
<feature type="compositionally biased region" description="Polar residues" evidence="1">
    <location>
        <begin position="17"/>
        <end position="26"/>
    </location>
</feature>
<dbReference type="EMBL" id="KZ819304">
    <property type="protein sequence ID" value="PWN95414.1"/>
    <property type="molecule type" value="Genomic_DNA"/>
</dbReference>
<dbReference type="InterPro" id="IPR046347">
    <property type="entry name" value="bZIP_sf"/>
</dbReference>
<feature type="region of interest" description="Disordered" evidence="1">
    <location>
        <begin position="246"/>
        <end position="354"/>
    </location>
</feature>
<feature type="compositionally biased region" description="Low complexity" evidence="1">
    <location>
        <begin position="315"/>
        <end position="331"/>
    </location>
</feature>
<dbReference type="GeneID" id="37273058"/>
<dbReference type="PROSITE" id="PS00036">
    <property type="entry name" value="BZIP_BASIC"/>
    <property type="match status" value="1"/>
</dbReference>
<dbReference type="Gene3D" id="1.20.5.170">
    <property type="match status" value="1"/>
</dbReference>
<feature type="compositionally biased region" description="Basic and acidic residues" evidence="1">
    <location>
        <begin position="300"/>
        <end position="313"/>
    </location>
</feature>
<dbReference type="AlphaFoldDB" id="A0A316Z2V4"/>
<feature type="compositionally biased region" description="Low complexity" evidence="1">
    <location>
        <begin position="345"/>
        <end position="354"/>
    </location>
</feature>
<feature type="region of interest" description="Disordered" evidence="1">
    <location>
        <begin position="553"/>
        <end position="576"/>
    </location>
</feature>
<organism evidence="3 4">
    <name type="scientific">Tilletiopsis washingtonensis</name>
    <dbReference type="NCBI Taxonomy" id="58919"/>
    <lineage>
        <taxon>Eukaryota</taxon>
        <taxon>Fungi</taxon>
        <taxon>Dikarya</taxon>
        <taxon>Basidiomycota</taxon>
        <taxon>Ustilaginomycotina</taxon>
        <taxon>Exobasidiomycetes</taxon>
        <taxon>Entylomatales</taxon>
        <taxon>Entylomatales incertae sedis</taxon>
        <taxon>Tilletiopsis</taxon>
    </lineage>
</organism>
<feature type="region of interest" description="Disordered" evidence="1">
    <location>
        <begin position="1"/>
        <end position="128"/>
    </location>
</feature>
<dbReference type="CDD" id="cd14688">
    <property type="entry name" value="bZIP_YAP"/>
    <property type="match status" value="1"/>
</dbReference>
<protein>
    <recommendedName>
        <fullName evidence="2">BZIP domain-containing protein</fullName>
    </recommendedName>
</protein>
<dbReference type="OrthoDB" id="2245989at2759"/>
<reference evidence="3 4" key="1">
    <citation type="journal article" date="2018" name="Mol. Biol. Evol.">
        <title>Broad Genomic Sampling Reveals a Smut Pathogenic Ancestry of the Fungal Clade Ustilaginomycotina.</title>
        <authorList>
            <person name="Kijpornyongpan T."/>
            <person name="Mondo S.J."/>
            <person name="Barry K."/>
            <person name="Sandor L."/>
            <person name="Lee J."/>
            <person name="Lipzen A."/>
            <person name="Pangilinan J."/>
            <person name="LaButti K."/>
            <person name="Hainaut M."/>
            <person name="Henrissat B."/>
            <person name="Grigoriev I.V."/>
            <person name="Spatafora J.W."/>
            <person name="Aime M.C."/>
        </authorList>
    </citation>
    <scope>NUCLEOTIDE SEQUENCE [LARGE SCALE GENOMIC DNA]</scope>
    <source>
        <strain evidence="3 4">MCA 4186</strain>
    </source>
</reference>
<feature type="compositionally biased region" description="Gly residues" evidence="1">
    <location>
        <begin position="97"/>
        <end position="106"/>
    </location>
</feature>
<evidence type="ECO:0000313" key="3">
    <source>
        <dbReference type="EMBL" id="PWN95414.1"/>
    </source>
</evidence>
<dbReference type="RefSeq" id="XP_025595693.1">
    <property type="nucleotide sequence ID" value="XM_025745514.1"/>
</dbReference>
<feature type="domain" description="BZIP" evidence="2">
    <location>
        <begin position="124"/>
        <end position="138"/>
    </location>
</feature>
<dbReference type="Proteomes" id="UP000245946">
    <property type="component" value="Unassembled WGS sequence"/>
</dbReference>
<dbReference type="PANTHER" id="PTHR38116">
    <property type="entry name" value="CHROMOSOME 7, WHOLE GENOME SHOTGUN SEQUENCE"/>
    <property type="match status" value="1"/>
</dbReference>
<feature type="compositionally biased region" description="Acidic residues" evidence="1">
    <location>
        <begin position="73"/>
        <end position="86"/>
    </location>
</feature>
<dbReference type="SMART" id="SM00338">
    <property type="entry name" value="BRLZ"/>
    <property type="match status" value="1"/>
</dbReference>
<evidence type="ECO:0000259" key="2">
    <source>
        <dbReference type="PROSITE" id="PS00036"/>
    </source>
</evidence>
<dbReference type="STRING" id="58919.A0A316Z2V4"/>
<feature type="compositionally biased region" description="Low complexity" evidence="1">
    <location>
        <begin position="288"/>
        <end position="299"/>
    </location>
</feature>
<accession>A0A316Z2V4</accession>
<feature type="region of interest" description="Disordered" evidence="1">
    <location>
        <begin position="473"/>
        <end position="508"/>
    </location>
</feature>
<gene>
    <name evidence="3" type="ORF">FA09DRAFT_362791</name>
</gene>
<feature type="compositionally biased region" description="Low complexity" evidence="1">
    <location>
        <begin position="246"/>
        <end position="270"/>
    </location>
</feature>
<keyword evidence="4" id="KW-1185">Reference proteome</keyword>
<feature type="compositionally biased region" description="Pro residues" evidence="1">
    <location>
        <begin position="36"/>
        <end position="45"/>
    </location>
</feature>
<sequence>MAPARARPSPFDKHTGASATAISSGFHTVLNMGPQPAMPGAPPGAPARSGGGGDWLRGLKESSGMGTAAAAEGEAEEDEEDSDDDSRADSPAAAKQGKGGSKGKGAAGKKKASSGAAADTAEQRKAQNRIAQREFRQRKQQYIRALEGRVELLSSDHDTQVDRLRWALRGLLAENNQLREVVGNLAAFIGEGMIGGPLQKNGMSRDELEALIMNRSEKTMTEQWQNWPGATECEELRKIRLEASLPPEGLPESLPSKRAAAAGSTSTPGSAKRKASGDALAAQQAKRSATTAAQAPTTSSKEKEREGSAKAREGSAAASTPATNSPTTAEASRLRMPHSAAQAEPSPLGVSAAAAAPASMPQPLAAAPPTPAYPTPLSHVNLVFGDGQGLGFSGASGPSLWGMTPPSSSAPSAEFFRTGMTPGASESDALLASLFGADALSSFGASMAAPSPGMRAALPPHVASPISMASGSAAALQQQMAPPSHPSASPGRFAAGGSAVHSRHGSNASASASLIEAVAEVTSRAMSAVGNGEMADEIERINAVVRRAAEKRRRLAGHVPSPSSSSAAAGEMQDGNRMAQAPYVAPTGRTVGPEELERLGEASAQLAYHMRNFRRNPAYRLPPLLKLIDGMPYPGMRDLLIKHQDTLDIEAVWLAVMDYSQLHEGDVFSPCVWEMHIPFFVRFPQLLDEQTLANSNKWRAERGEPTMTLEQVRQMAAEHAASGGTPTTTA</sequence>
<dbReference type="InterPro" id="IPR004827">
    <property type="entry name" value="bZIP"/>
</dbReference>
<evidence type="ECO:0000256" key="1">
    <source>
        <dbReference type="SAM" id="MobiDB-lite"/>
    </source>
</evidence>
<dbReference type="GO" id="GO:0003700">
    <property type="term" value="F:DNA-binding transcription factor activity"/>
    <property type="evidence" value="ECO:0007669"/>
    <property type="project" value="InterPro"/>
</dbReference>
<dbReference type="SUPFAM" id="SSF57959">
    <property type="entry name" value="Leucine zipper domain"/>
    <property type="match status" value="1"/>
</dbReference>
<evidence type="ECO:0000313" key="4">
    <source>
        <dbReference type="Proteomes" id="UP000245946"/>
    </source>
</evidence>
<dbReference type="Pfam" id="PF00170">
    <property type="entry name" value="bZIP_1"/>
    <property type="match status" value="1"/>
</dbReference>
<dbReference type="PANTHER" id="PTHR38116:SF9">
    <property type="entry name" value="BZIP DOMAIN-CONTAINING PROTEIN"/>
    <property type="match status" value="1"/>
</dbReference>